<comment type="caution">
    <text evidence="3">The sequence shown here is derived from an EMBL/GenBank/DDBJ whole genome shotgun (WGS) entry which is preliminary data.</text>
</comment>
<dbReference type="Proteomes" id="UP000807342">
    <property type="component" value="Unassembled WGS sequence"/>
</dbReference>
<proteinExistence type="predicted"/>
<evidence type="ECO:0000256" key="1">
    <source>
        <dbReference type="SAM" id="MobiDB-lite"/>
    </source>
</evidence>
<reference evidence="3" key="1">
    <citation type="submission" date="2020-11" db="EMBL/GenBank/DDBJ databases">
        <authorList>
            <consortium name="DOE Joint Genome Institute"/>
            <person name="Ahrendt S."/>
            <person name="Riley R."/>
            <person name="Andreopoulos W."/>
            <person name="Labutti K."/>
            <person name="Pangilinan J."/>
            <person name="Ruiz-Duenas F.J."/>
            <person name="Barrasa J.M."/>
            <person name="Sanchez-Garcia M."/>
            <person name="Camarero S."/>
            <person name="Miyauchi S."/>
            <person name="Serrano A."/>
            <person name="Linde D."/>
            <person name="Babiker R."/>
            <person name="Drula E."/>
            <person name="Ayuso-Fernandez I."/>
            <person name="Pacheco R."/>
            <person name="Padilla G."/>
            <person name="Ferreira P."/>
            <person name="Barriuso J."/>
            <person name="Kellner H."/>
            <person name="Castanera R."/>
            <person name="Alfaro M."/>
            <person name="Ramirez L."/>
            <person name="Pisabarro A.G."/>
            <person name="Kuo A."/>
            <person name="Tritt A."/>
            <person name="Lipzen A."/>
            <person name="He G."/>
            <person name="Yan M."/>
            <person name="Ng V."/>
            <person name="Cullen D."/>
            <person name="Martin F."/>
            <person name="Rosso M.-N."/>
            <person name="Henrissat B."/>
            <person name="Hibbett D."/>
            <person name="Martinez A.T."/>
            <person name="Grigoriev I.V."/>
        </authorList>
    </citation>
    <scope>NUCLEOTIDE SEQUENCE</scope>
    <source>
        <strain evidence="3">MF-IS2</strain>
    </source>
</reference>
<dbReference type="AlphaFoldDB" id="A0A9P6BXY9"/>
<feature type="region of interest" description="Disordered" evidence="1">
    <location>
        <begin position="301"/>
        <end position="322"/>
    </location>
</feature>
<dbReference type="InterPro" id="IPR025662">
    <property type="entry name" value="Sigma_54_int_dom_ATP-bd_1"/>
</dbReference>
<keyword evidence="4" id="KW-1185">Reference proteome</keyword>
<feature type="compositionally biased region" description="Polar residues" evidence="1">
    <location>
        <begin position="1"/>
        <end position="17"/>
    </location>
</feature>
<dbReference type="InterPro" id="IPR006073">
    <property type="entry name" value="GTP-bd"/>
</dbReference>
<dbReference type="Gene3D" id="3.40.50.300">
    <property type="entry name" value="P-loop containing nucleotide triphosphate hydrolases"/>
    <property type="match status" value="1"/>
</dbReference>
<dbReference type="SUPFAM" id="SSF52540">
    <property type="entry name" value="P-loop containing nucleoside triphosphate hydrolases"/>
    <property type="match status" value="1"/>
</dbReference>
<organism evidence="3 4">
    <name type="scientific">Macrolepiota fuliginosa MF-IS2</name>
    <dbReference type="NCBI Taxonomy" id="1400762"/>
    <lineage>
        <taxon>Eukaryota</taxon>
        <taxon>Fungi</taxon>
        <taxon>Dikarya</taxon>
        <taxon>Basidiomycota</taxon>
        <taxon>Agaricomycotina</taxon>
        <taxon>Agaricomycetes</taxon>
        <taxon>Agaricomycetidae</taxon>
        <taxon>Agaricales</taxon>
        <taxon>Agaricineae</taxon>
        <taxon>Agaricaceae</taxon>
        <taxon>Macrolepiota</taxon>
    </lineage>
</organism>
<dbReference type="EMBL" id="MU151366">
    <property type="protein sequence ID" value="KAF9444546.1"/>
    <property type="molecule type" value="Genomic_DNA"/>
</dbReference>
<dbReference type="PANTHER" id="PTHR42714">
    <property type="entry name" value="TRNA MODIFICATION GTPASE GTPBP3"/>
    <property type="match status" value="1"/>
</dbReference>
<evidence type="ECO:0000313" key="4">
    <source>
        <dbReference type="Proteomes" id="UP000807342"/>
    </source>
</evidence>
<dbReference type="PANTHER" id="PTHR42714:SF2">
    <property type="entry name" value="TRNA MODIFICATION GTPASE GTPBP3, MITOCHONDRIAL"/>
    <property type="match status" value="1"/>
</dbReference>
<protein>
    <recommendedName>
        <fullName evidence="2">G domain-containing protein</fullName>
    </recommendedName>
</protein>
<dbReference type="GO" id="GO:0002098">
    <property type="term" value="P:tRNA wobble uridine modification"/>
    <property type="evidence" value="ECO:0007669"/>
    <property type="project" value="TreeGrafter"/>
</dbReference>
<evidence type="ECO:0000313" key="3">
    <source>
        <dbReference type="EMBL" id="KAF9444546.1"/>
    </source>
</evidence>
<evidence type="ECO:0000259" key="2">
    <source>
        <dbReference type="Pfam" id="PF01926"/>
    </source>
</evidence>
<name>A0A9P6BXY9_9AGAR</name>
<dbReference type="GO" id="GO:0030488">
    <property type="term" value="P:tRNA methylation"/>
    <property type="evidence" value="ECO:0007669"/>
    <property type="project" value="TreeGrafter"/>
</dbReference>
<dbReference type="Pfam" id="PF01926">
    <property type="entry name" value="MMR_HSR1"/>
    <property type="match status" value="1"/>
</dbReference>
<dbReference type="CDD" id="cd00882">
    <property type="entry name" value="Ras_like_GTPase"/>
    <property type="match status" value="1"/>
</dbReference>
<dbReference type="GO" id="GO:0005525">
    <property type="term" value="F:GTP binding"/>
    <property type="evidence" value="ECO:0007669"/>
    <property type="project" value="InterPro"/>
</dbReference>
<dbReference type="OrthoDB" id="8954335at2759"/>
<accession>A0A9P6BXY9</accession>
<gene>
    <name evidence="3" type="ORF">P691DRAFT_836514</name>
</gene>
<dbReference type="PROSITE" id="PS00675">
    <property type="entry name" value="SIGMA54_INTERACT_1"/>
    <property type="match status" value="1"/>
</dbReference>
<feature type="domain" description="G" evidence="2">
    <location>
        <begin position="81"/>
        <end position="202"/>
    </location>
</feature>
<dbReference type="GO" id="GO:0005737">
    <property type="term" value="C:cytoplasm"/>
    <property type="evidence" value="ECO:0007669"/>
    <property type="project" value="TreeGrafter"/>
</dbReference>
<dbReference type="InterPro" id="IPR027417">
    <property type="entry name" value="P-loop_NTPase"/>
</dbReference>
<sequence length="341" mass="37728">MNNTGRFRSSPESSHPSGGNGERNSRNAPLNDTRADSKPLRVIALDMVRPLGPKTRPPDTGVMLQIRPQPTKVQNSAPKNIVIFGETGTGKSSLINMLSDDSVATVSNSALGCTFESASYPVTIHGRDYVLWDTAGLNEGEAGSVPAGEALHHLRDLVDKLKDGLSLLVYCIRGARYRDIIKVNHDLFKEIICQGEVPIVIVVTGLENEENMEDWWVENEQEYTGPPRNMRFEGHACITTSKGKKNMFEEEYEESKKVVRALIRDKCPEGAWAVDSDVWFRRITDRIQDYYDDYNGYSLTATPRAHDEGQGPLNGPYAHNDGRGSSTGLYALIGGTVTDIR</sequence>
<feature type="region of interest" description="Disordered" evidence="1">
    <location>
        <begin position="1"/>
        <end position="38"/>
    </location>
</feature>